<organism evidence="2 3">
    <name type="scientific">Asanoa iriomotensis</name>
    <dbReference type="NCBI Taxonomy" id="234613"/>
    <lineage>
        <taxon>Bacteria</taxon>
        <taxon>Bacillati</taxon>
        <taxon>Actinomycetota</taxon>
        <taxon>Actinomycetes</taxon>
        <taxon>Micromonosporales</taxon>
        <taxon>Micromonosporaceae</taxon>
        <taxon>Asanoa</taxon>
    </lineage>
</organism>
<evidence type="ECO:0000256" key="1">
    <source>
        <dbReference type="SAM" id="Phobius"/>
    </source>
</evidence>
<keyword evidence="1" id="KW-0472">Membrane</keyword>
<comment type="caution">
    <text evidence="2">The sequence shown here is derived from an EMBL/GenBank/DDBJ whole genome shotgun (WGS) entry which is preliminary data.</text>
</comment>
<keyword evidence="1" id="KW-1133">Transmembrane helix</keyword>
<evidence type="ECO:0008006" key="4">
    <source>
        <dbReference type="Google" id="ProtNLM"/>
    </source>
</evidence>
<feature type="transmembrane region" description="Helical" evidence="1">
    <location>
        <begin position="137"/>
        <end position="162"/>
    </location>
</feature>
<feature type="transmembrane region" description="Helical" evidence="1">
    <location>
        <begin position="51"/>
        <end position="71"/>
    </location>
</feature>
<dbReference type="RefSeq" id="WP_203701506.1">
    <property type="nucleotide sequence ID" value="NZ_BAAALU010000010.1"/>
</dbReference>
<reference evidence="2 3" key="1">
    <citation type="submission" date="2021-01" db="EMBL/GenBank/DDBJ databases">
        <title>Whole genome shotgun sequence of Asanoa iriomotensis NBRC 100142.</title>
        <authorList>
            <person name="Komaki H."/>
            <person name="Tamura T."/>
        </authorList>
    </citation>
    <scope>NUCLEOTIDE SEQUENCE [LARGE SCALE GENOMIC DNA]</scope>
    <source>
        <strain evidence="2 3">NBRC 100142</strain>
    </source>
</reference>
<feature type="transmembrane region" description="Helical" evidence="1">
    <location>
        <begin position="16"/>
        <end position="39"/>
    </location>
</feature>
<keyword evidence="3" id="KW-1185">Reference proteome</keyword>
<accession>A0ABQ4BYU8</accession>
<dbReference type="EMBL" id="BONC01000009">
    <property type="protein sequence ID" value="GIF55700.1"/>
    <property type="molecule type" value="Genomic_DNA"/>
</dbReference>
<dbReference type="Proteomes" id="UP000624325">
    <property type="component" value="Unassembled WGS sequence"/>
</dbReference>
<feature type="transmembrane region" description="Helical" evidence="1">
    <location>
        <begin position="77"/>
        <end position="97"/>
    </location>
</feature>
<keyword evidence="1" id="KW-0812">Transmembrane</keyword>
<dbReference type="InterPro" id="IPR032809">
    <property type="entry name" value="Put_HupE_UreJ"/>
</dbReference>
<proteinExistence type="predicted"/>
<gene>
    <name evidence="2" type="ORF">Air01nite_17950</name>
</gene>
<name>A0ABQ4BYU8_9ACTN</name>
<sequence length="212" mass="22715">MELAHGVATTGDSVGAFVWSGFIHMISGWDHLLFLAGIVLITSQVRATVKLVSLFALGHSTTLIVATLAGWQFPPTIVDIVIALSLAYVGAAGFVDLDRHRRWIAAYVLGFGLVHGLGLATRLQTLGLPEGGSLPRVLAFNVGVEIGQLLAVGGMFMLGDVLRHYITWRHTRPAAHAGLIVVGVSAAATMWLTTPLIPDWQRQAAVIPHPYR</sequence>
<feature type="transmembrane region" description="Helical" evidence="1">
    <location>
        <begin position="174"/>
        <end position="192"/>
    </location>
</feature>
<dbReference type="Pfam" id="PF13795">
    <property type="entry name" value="HupE_UreJ_2"/>
    <property type="match status" value="1"/>
</dbReference>
<evidence type="ECO:0000313" key="3">
    <source>
        <dbReference type="Proteomes" id="UP000624325"/>
    </source>
</evidence>
<protein>
    <recommendedName>
        <fullName evidence="4">HupE/UreJ protein</fullName>
    </recommendedName>
</protein>
<evidence type="ECO:0000313" key="2">
    <source>
        <dbReference type="EMBL" id="GIF55700.1"/>
    </source>
</evidence>
<feature type="transmembrane region" description="Helical" evidence="1">
    <location>
        <begin position="104"/>
        <end position="125"/>
    </location>
</feature>